<dbReference type="EMBL" id="QKWP01003270">
    <property type="protein sequence ID" value="RIB01187.1"/>
    <property type="molecule type" value="Genomic_DNA"/>
</dbReference>
<organism evidence="2 3">
    <name type="scientific">Gigaspora rosea</name>
    <dbReference type="NCBI Taxonomy" id="44941"/>
    <lineage>
        <taxon>Eukaryota</taxon>
        <taxon>Fungi</taxon>
        <taxon>Fungi incertae sedis</taxon>
        <taxon>Mucoromycota</taxon>
        <taxon>Glomeromycotina</taxon>
        <taxon>Glomeromycetes</taxon>
        <taxon>Diversisporales</taxon>
        <taxon>Gigasporaceae</taxon>
        <taxon>Gigaspora</taxon>
    </lineage>
</organism>
<protein>
    <recommendedName>
        <fullName evidence="4">CCHC-type domain-containing protein</fullName>
    </recommendedName>
</protein>
<evidence type="ECO:0000313" key="3">
    <source>
        <dbReference type="Proteomes" id="UP000266673"/>
    </source>
</evidence>
<proteinExistence type="predicted"/>
<name>A0A397TWR7_9GLOM</name>
<comment type="caution">
    <text evidence="2">The sequence shown here is derived from an EMBL/GenBank/DDBJ whole genome shotgun (WGS) entry which is preliminary data.</text>
</comment>
<accession>A0A397TWR7</accession>
<dbReference type="STRING" id="44941.A0A397TWR7"/>
<keyword evidence="3" id="KW-1185">Reference proteome</keyword>
<dbReference type="OrthoDB" id="2424227at2759"/>
<feature type="compositionally biased region" description="Acidic residues" evidence="1">
    <location>
        <begin position="135"/>
        <end position="160"/>
    </location>
</feature>
<evidence type="ECO:0000256" key="1">
    <source>
        <dbReference type="SAM" id="MobiDB-lite"/>
    </source>
</evidence>
<evidence type="ECO:0000313" key="2">
    <source>
        <dbReference type="EMBL" id="RIB01187.1"/>
    </source>
</evidence>
<feature type="region of interest" description="Disordered" evidence="1">
    <location>
        <begin position="133"/>
        <end position="163"/>
    </location>
</feature>
<evidence type="ECO:0008006" key="4">
    <source>
        <dbReference type="Google" id="ProtNLM"/>
    </source>
</evidence>
<dbReference type="Proteomes" id="UP000266673">
    <property type="component" value="Unassembled WGS sequence"/>
</dbReference>
<feature type="region of interest" description="Disordered" evidence="1">
    <location>
        <begin position="177"/>
        <end position="207"/>
    </location>
</feature>
<sequence length="245" mass="28124">MSIFKGIVCCHYFRIMMHSEMAAFHISMIPTRWYKDEYQDRETSKEDNIMFNNKKVALDPASNNCTIPMRKTVTKPVTTLVAKKTVDKRNQYGQIWGLARKATYLAMDNKNSEIIQVLMKYINKKKNKLQAEILPPEETESELESGEESEYELESGEESETMATEPVVSLVNVQNPSKVVGKGRPPKKKIISSVEKEQKPKRGKSSVHRLYKCGKCGQSGHNSAFHKKKVIVRVDLKYRSIIYLE</sequence>
<dbReference type="AlphaFoldDB" id="A0A397TWR7"/>
<reference evidence="2 3" key="1">
    <citation type="submission" date="2018-06" db="EMBL/GenBank/DDBJ databases">
        <title>Comparative genomics reveals the genomic features of Rhizophagus irregularis, R. cerebriforme, R. diaphanum and Gigaspora rosea, and their symbiotic lifestyle signature.</title>
        <authorList>
            <person name="Morin E."/>
            <person name="San Clemente H."/>
            <person name="Chen E.C.H."/>
            <person name="De La Providencia I."/>
            <person name="Hainaut M."/>
            <person name="Kuo A."/>
            <person name="Kohler A."/>
            <person name="Murat C."/>
            <person name="Tang N."/>
            <person name="Roy S."/>
            <person name="Loubradou J."/>
            <person name="Henrissat B."/>
            <person name="Grigoriev I.V."/>
            <person name="Corradi N."/>
            <person name="Roux C."/>
            <person name="Martin F.M."/>
        </authorList>
    </citation>
    <scope>NUCLEOTIDE SEQUENCE [LARGE SCALE GENOMIC DNA]</scope>
    <source>
        <strain evidence="2 3">DAOM 194757</strain>
    </source>
</reference>
<gene>
    <name evidence="2" type="ORF">C2G38_2297101</name>
</gene>